<evidence type="ECO:0000256" key="1">
    <source>
        <dbReference type="SAM" id="Phobius"/>
    </source>
</evidence>
<evidence type="ECO:0000313" key="2">
    <source>
        <dbReference type="EMBL" id="QGW27798.1"/>
    </source>
</evidence>
<keyword evidence="3" id="KW-1185">Reference proteome</keyword>
<proteinExistence type="predicted"/>
<dbReference type="RefSeq" id="WP_157477901.1">
    <property type="nucleotide sequence ID" value="NZ_CP046566.1"/>
</dbReference>
<keyword evidence="1" id="KW-0812">Transmembrane</keyword>
<dbReference type="EMBL" id="CP046566">
    <property type="protein sequence ID" value="QGW27798.1"/>
    <property type="molecule type" value="Genomic_DNA"/>
</dbReference>
<organism evidence="2 3">
    <name type="scientific">Phnomibacter ginsenosidimutans</name>
    <dbReference type="NCBI Taxonomy" id="2676868"/>
    <lineage>
        <taxon>Bacteria</taxon>
        <taxon>Pseudomonadati</taxon>
        <taxon>Bacteroidota</taxon>
        <taxon>Chitinophagia</taxon>
        <taxon>Chitinophagales</taxon>
        <taxon>Chitinophagaceae</taxon>
        <taxon>Phnomibacter</taxon>
    </lineage>
</organism>
<sequence length="135" mass="15064">MKKHLIAATVSSIALVLFAYLCLIIMPNLPESIVEDYFSPSFVNDESRNLLYFVQPIVLSFALSWFWTRFKDSFAGNWMLKGLELGLVYALIASLPAMILLYSAIDVTAMTVGTWLLYSFAQATIAGEISARIDP</sequence>
<reference evidence="2 3" key="1">
    <citation type="submission" date="2019-11" db="EMBL/GenBank/DDBJ databases">
        <authorList>
            <person name="Im W.T."/>
        </authorList>
    </citation>
    <scope>NUCLEOTIDE SEQUENCE [LARGE SCALE GENOMIC DNA]</scope>
    <source>
        <strain evidence="2 3">SB-02</strain>
    </source>
</reference>
<keyword evidence="1" id="KW-1133">Transmembrane helix</keyword>
<dbReference type="AlphaFoldDB" id="A0A6I6GJG2"/>
<protein>
    <submittedName>
        <fullName evidence="2">Uncharacterized protein</fullName>
    </submittedName>
</protein>
<dbReference type="KEGG" id="fls:GLV81_06540"/>
<name>A0A6I6GJG2_9BACT</name>
<accession>A0A6I6GJG2</accession>
<feature type="transmembrane region" description="Helical" evidence="1">
    <location>
        <begin position="87"/>
        <end position="105"/>
    </location>
</feature>
<feature type="transmembrane region" description="Helical" evidence="1">
    <location>
        <begin position="5"/>
        <end position="29"/>
    </location>
</feature>
<keyword evidence="1" id="KW-0472">Membrane</keyword>
<gene>
    <name evidence="2" type="ORF">GLV81_06540</name>
</gene>
<evidence type="ECO:0000313" key="3">
    <source>
        <dbReference type="Proteomes" id="UP000426027"/>
    </source>
</evidence>
<dbReference type="Proteomes" id="UP000426027">
    <property type="component" value="Chromosome"/>
</dbReference>
<feature type="transmembrane region" description="Helical" evidence="1">
    <location>
        <begin position="49"/>
        <end position="67"/>
    </location>
</feature>